<dbReference type="SMART" id="SM00822">
    <property type="entry name" value="PKS_KR"/>
    <property type="match status" value="1"/>
</dbReference>
<dbReference type="AlphaFoldDB" id="A0A1Y6CSI0"/>
<evidence type="ECO:0000256" key="4">
    <source>
        <dbReference type="SAM" id="Phobius"/>
    </source>
</evidence>
<keyword evidence="4" id="KW-1133">Transmembrane helix</keyword>
<evidence type="ECO:0000313" key="6">
    <source>
        <dbReference type="EMBL" id="SMF76122.1"/>
    </source>
</evidence>
<dbReference type="PRINTS" id="PR00080">
    <property type="entry name" value="SDRFAMILY"/>
</dbReference>
<dbReference type="PRINTS" id="PR00081">
    <property type="entry name" value="GDHRDH"/>
</dbReference>
<feature type="domain" description="Ketoreductase" evidence="5">
    <location>
        <begin position="3"/>
        <end position="233"/>
    </location>
</feature>
<dbReference type="SUPFAM" id="SSF51735">
    <property type="entry name" value="NAD(P)-binding Rossmann-fold domains"/>
    <property type="match status" value="1"/>
</dbReference>
<proteinExistence type="inferred from homology"/>
<dbReference type="RefSeq" id="WP_085125925.1">
    <property type="nucleotide sequence ID" value="NZ_FWZX01000035.1"/>
</dbReference>
<dbReference type="InterPro" id="IPR057326">
    <property type="entry name" value="KR_dom"/>
</dbReference>
<dbReference type="NCBIfam" id="NF005495">
    <property type="entry name" value="PRK07109.1"/>
    <property type="match status" value="1"/>
</dbReference>
<feature type="transmembrane region" description="Helical" evidence="4">
    <location>
        <begin position="305"/>
        <end position="325"/>
    </location>
</feature>
<evidence type="ECO:0000256" key="3">
    <source>
        <dbReference type="RuleBase" id="RU000363"/>
    </source>
</evidence>
<dbReference type="Proteomes" id="UP000192917">
    <property type="component" value="Unassembled WGS sequence"/>
</dbReference>
<evidence type="ECO:0000313" key="7">
    <source>
        <dbReference type="Proteomes" id="UP000192917"/>
    </source>
</evidence>
<keyword evidence="4" id="KW-0812">Transmembrane</keyword>
<organism evidence="6 7">
    <name type="scientific">Tistlia consotensis USBA 355</name>
    <dbReference type="NCBI Taxonomy" id="560819"/>
    <lineage>
        <taxon>Bacteria</taxon>
        <taxon>Pseudomonadati</taxon>
        <taxon>Pseudomonadota</taxon>
        <taxon>Alphaproteobacteria</taxon>
        <taxon>Rhodospirillales</taxon>
        <taxon>Rhodovibrionaceae</taxon>
        <taxon>Tistlia</taxon>
    </lineage>
</organism>
<comment type="similarity">
    <text evidence="1 3">Belongs to the short-chain dehydrogenases/reductases (SDR) family.</text>
</comment>
<dbReference type="InterPro" id="IPR036291">
    <property type="entry name" value="NAD(P)-bd_dom_sf"/>
</dbReference>
<dbReference type="PROSITE" id="PS00061">
    <property type="entry name" value="ADH_SHORT"/>
    <property type="match status" value="1"/>
</dbReference>
<evidence type="ECO:0000256" key="1">
    <source>
        <dbReference type="ARBA" id="ARBA00006484"/>
    </source>
</evidence>
<keyword evidence="7" id="KW-1185">Reference proteome</keyword>
<dbReference type="EMBL" id="FWZX01000035">
    <property type="protein sequence ID" value="SMF76122.1"/>
    <property type="molecule type" value="Genomic_DNA"/>
</dbReference>
<dbReference type="PANTHER" id="PTHR44196:SF1">
    <property type="entry name" value="DEHYDROGENASE_REDUCTASE SDR FAMILY MEMBER 7B"/>
    <property type="match status" value="1"/>
</dbReference>
<dbReference type="InterPro" id="IPR020904">
    <property type="entry name" value="Sc_DH/Rdtase_CS"/>
</dbReference>
<dbReference type="PANTHER" id="PTHR44196">
    <property type="entry name" value="DEHYDROGENASE/REDUCTASE SDR FAMILY MEMBER 7B"/>
    <property type="match status" value="1"/>
</dbReference>
<evidence type="ECO:0000256" key="2">
    <source>
        <dbReference type="ARBA" id="ARBA00023002"/>
    </source>
</evidence>
<accession>A0A1Y6CSI0</accession>
<dbReference type="Pfam" id="PF00106">
    <property type="entry name" value="adh_short"/>
    <property type="match status" value="1"/>
</dbReference>
<name>A0A1Y6CSI0_9PROT</name>
<sequence length="331" mass="35573">MPQTVVITGASAGVGRATARRFAVEGARIGLIARDPERLEETAEEVRQLGGEALPCPADVADAEAVASAAGAVEERFGPIDVWVNAAMATIFGRFAEITPEEFRRATEVTYLGFVNGTRSALARMQPRDRGTILQVGSALAYRSIPLQSAYCGAKHAIVGFTDSLRSELIHGGSGIELVMVHLPGMNTPQFEWSRNKTGERPQPVPPIYQPSVAAEAIHYAVEHPRRELWLGWATLKTILGQRLAPGLLDRILADKAYDGQLTGVAERARPDNLFKPVRGRFGARGRFNDRARSGSSELWLVEHAGGLAAAGGVALGLLAGWALARQATRH</sequence>
<dbReference type="GO" id="GO:0016491">
    <property type="term" value="F:oxidoreductase activity"/>
    <property type="evidence" value="ECO:0007669"/>
    <property type="project" value="UniProtKB-KW"/>
</dbReference>
<protein>
    <submittedName>
        <fullName evidence="6">Short-chain dehydrogenase</fullName>
    </submittedName>
</protein>
<keyword evidence="4" id="KW-0472">Membrane</keyword>
<reference evidence="6 7" key="1">
    <citation type="submission" date="2017-04" db="EMBL/GenBank/DDBJ databases">
        <authorList>
            <person name="Afonso C.L."/>
            <person name="Miller P.J."/>
            <person name="Scott M.A."/>
            <person name="Spackman E."/>
            <person name="Goraichik I."/>
            <person name="Dimitrov K.M."/>
            <person name="Suarez D.L."/>
            <person name="Swayne D.E."/>
        </authorList>
    </citation>
    <scope>NUCLEOTIDE SEQUENCE [LARGE SCALE GENOMIC DNA]</scope>
    <source>
        <strain evidence="6 7">USBA 355</strain>
    </source>
</reference>
<dbReference type="InterPro" id="IPR002347">
    <property type="entry name" value="SDR_fam"/>
</dbReference>
<gene>
    <name evidence="6" type="ORF">SAMN05428998_13518</name>
</gene>
<keyword evidence="2" id="KW-0560">Oxidoreductase</keyword>
<evidence type="ECO:0000259" key="5">
    <source>
        <dbReference type="SMART" id="SM00822"/>
    </source>
</evidence>
<dbReference type="GO" id="GO:0016020">
    <property type="term" value="C:membrane"/>
    <property type="evidence" value="ECO:0007669"/>
    <property type="project" value="TreeGrafter"/>
</dbReference>
<dbReference type="Gene3D" id="3.40.50.720">
    <property type="entry name" value="NAD(P)-binding Rossmann-like Domain"/>
    <property type="match status" value="1"/>
</dbReference>
<dbReference type="STRING" id="560819.SAMN05428998_13518"/>